<sequence>MRPNPVPPVEQDVSEKTNTTDLDREKQSLESPTEMQRPYRDAKAQAREIAGWQWFLVVLAIYSSQFLFALDNPIVANAQPGNEPPRP</sequence>
<proteinExistence type="predicted"/>
<evidence type="ECO:0000313" key="4">
    <source>
        <dbReference type="Proteomes" id="UP000308092"/>
    </source>
</evidence>
<dbReference type="EMBL" id="SOSA01000500">
    <property type="protein sequence ID" value="THC90620.1"/>
    <property type="molecule type" value="Genomic_DNA"/>
</dbReference>
<dbReference type="EMBL" id="QUQM01000008">
    <property type="protein sequence ID" value="KAA8642412.1"/>
    <property type="molecule type" value="Genomic_DNA"/>
</dbReference>
<evidence type="ECO:0000313" key="3">
    <source>
        <dbReference type="EMBL" id="THC90620.1"/>
    </source>
</evidence>
<accession>A0A4S3J6V3</accession>
<evidence type="ECO:0000313" key="2">
    <source>
        <dbReference type="EMBL" id="KAA8642412.1"/>
    </source>
</evidence>
<keyword evidence="4" id="KW-1185">Reference proteome</keyword>
<feature type="region of interest" description="Disordered" evidence="1">
    <location>
        <begin position="1"/>
        <end position="39"/>
    </location>
</feature>
<evidence type="ECO:0008006" key="6">
    <source>
        <dbReference type="Google" id="ProtNLM"/>
    </source>
</evidence>
<dbReference type="RefSeq" id="XP_033421774.1">
    <property type="nucleotide sequence ID" value="XM_033575919.1"/>
</dbReference>
<evidence type="ECO:0000256" key="1">
    <source>
        <dbReference type="SAM" id="MobiDB-lite"/>
    </source>
</evidence>
<gene>
    <name evidence="2" type="ORF">ATNIH1004_011356</name>
    <name evidence="3" type="ORF">EYZ11_009918</name>
</gene>
<comment type="caution">
    <text evidence="3">The sequence shown here is derived from an EMBL/GenBank/DDBJ whole genome shotgun (WGS) entry which is preliminary data.</text>
</comment>
<evidence type="ECO:0000313" key="5">
    <source>
        <dbReference type="Proteomes" id="UP000324241"/>
    </source>
</evidence>
<reference evidence="3 4" key="1">
    <citation type="submission" date="2019-03" db="EMBL/GenBank/DDBJ databases">
        <title>The genome sequence of a newly discovered highly antifungal drug resistant Aspergillus species, Aspergillus tanneri NIH 1004.</title>
        <authorList>
            <person name="Mounaud S."/>
            <person name="Singh I."/>
            <person name="Joardar V."/>
            <person name="Pakala S."/>
            <person name="Pakala S."/>
            <person name="Venepally P."/>
            <person name="Hoover J."/>
            <person name="Nierman W."/>
            <person name="Chung J."/>
            <person name="Losada L."/>
        </authorList>
    </citation>
    <scope>NUCLEOTIDE SEQUENCE [LARGE SCALE GENOMIC DNA]</scope>
    <source>
        <strain evidence="3 4">NIH1004</strain>
    </source>
</reference>
<organism evidence="3 4">
    <name type="scientific">Aspergillus tanneri</name>
    <dbReference type="NCBI Taxonomy" id="1220188"/>
    <lineage>
        <taxon>Eukaryota</taxon>
        <taxon>Fungi</taxon>
        <taxon>Dikarya</taxon>
        <taxon>Ascomycota</taxon>
        <taxon>Pezizomycotina</taxon>
        <taxon>Eurotiomycetes</taxon>
        <taxon>Eurotiomycetidae</taxon>
        <taxon>Eurotiales</taxon>
        <taxon>Aspergillaceae</taxon>
        <taxon>Aspergillus</taxon>
        <taxon>Aspergillus subgen. Circumdati</taxon>
    </lineage>
</organism>
<protein>
    <recommendedName>
        <fullName evidence="6">Major facilitator superfamily (MFS) profile domain-containing protein</fullName>
    </recommendedName>
</protein>
<dbReference type="AlphaFoldDB" id="A0A4S3J6V3"/>
<dbReference type="Proteomes" id="UP000308092">
    <property type="component" value="Unassembled WGS sequence"/>
</dbReference>
<name>A0A4S3J6V3_9EURO</name>
<dbReference type="VEuPathDB" id="FungiDB:EYZ11_009918"/>
<dbReference type="Proteomes" id="UP000324241">
    <property type="component" value="Unassembled WGS sequence"/>
</dbReference>
<reference evidence="2 5" key="2">
    <citation type="submission" date="2019-08" db="EMBL/GenBank/DDBJ databases">
        <title>The genome sequence of a newly discovered highly antifungal drug resistant Aspergillus species, Aspergillus tanneri NIH 1004.</title>
        <authorList>
            <person name="Mounaud S."/>
            <person name="Singh I."/>
            <person name="Joardar V."/>
            <person name="Pakala S."/>
            <person name="Pakala S."/>
            <person name="Venepally P."/>
            <person name="Chung J.K."/>
            <person name="Losada L."/>
            <person name="Nierman W.C."/>
        </authorList>
    </citation>
    <scope>NUCLEOTIDE SEQUENCE [LARGE SCALE GENOMIC DNA]</scope>
    <source>
        <strain evidence="2 5">NIH1004</strain>
    </source>
</reference>
<dbReference type="GeneID" id="54334057"/>